<dbReference type="CDD" id="cd01060">
    <property type="entry name" value="Membrane-FADS-like"/>
    <property type="match status" value="1"/>
</dbReference>
<dbReference type="Proteomes" id="UP000826462">
    <property type="component" value="Chromosome 1"/>
</dbReference>
<feature type="transmembrane region" description="Helical" evidence="2">
    <location>
        <begin position="33"/>
        <end position="51"/>
    </location>
</feature>
<dbReference type="RefSeq" id="WP_219798366.1">
    <property type="nucleotide sequence ID" value="NZ_CP080095.1"/>
</dbReference>
<gene>
    <name evidence="4" type="ORF">KZJ38_00905</name>
</gene>
<proteinExistence type="predicted"/>
<dbReference type="Pfam" id="PF00487">
    <property type="entry name" value="FA_desaturase"/>
    <property type="match status" value="1"/>
</dbReference>
<evidence type="ECO:0000313" key="4">
    <source>
        <dbReference type="EMBL" id="QYD68991.1"/>
    </source>
</evidence>
<feature type="transmembrane region" description="Helical" evidence="2">
    <location>
        <begin position="215"/>
        <end position="235"/>
    </location>
</feature>
<dbReference type="GO" id="GO:0016491">
    <property type="term" value="F:oxidoreductase activity"/>
    <property type="evidence" value="ECO:0007669"/>
    <property type="project" value="UniProtKB-KW"/>
</dbReference>
<keyword evidence="2" id="KW-1133">Transmembrane helix</keyword>
<sequence length="345" mass="37927">MNRTISADEAAKDALPGGRPSGGRRSGGGRSGIGVSANLVLIALVVLAMSIELAGMPLLLEHMGSAALCLIVPIVLLTPTHWGVIHESIHGQLLPRRTANENVGRALSILLALPFEAVRFGHLMHHRFTREPYDQPDIHQAGERFWLARLRYLGMLCGGLYLGELLSPCIAFLPVKVIERLASHTFNAAGEQGDEIRRRFVDFASSARRRKQTRLDFVATLAIYGAAFALYGRWWPVLLLICYLRGVWISIADNMPHYGVALDRPGRAHNFNLARGWRTMVMNHHLHGLHHLHPTLPWSALPRLAADAEDAGSTVDGGGYFSALVRQFRWPNHSSSNASTGAASR</sequence>
<keyword evidence="2" id="KW-0812">Transmembrane</keyword>
<evidence type="ECO:0000313" key="5">
    <source>
        <dbReference type="Proteomes" id="UP000826462"/>
    </source>
</evidence>
<dbReference type="EMBL" id="CP080095">
    <property type="protein sequence ID" value="QYD68991.1"/>
    <property type="molecule type" value="Genomic_DNA"/>
</dbReference>
<feature type="domain" description="Fatty acid desaturase" evidence="3">
    <location>
        <begin position="68"/>
        <end position="309"/>
    </location>
</feature>
<dbReference type="EC" id="1.14.19.-" evidence="4"/>
<keyword evidence="5" id="KW-1185">Reference proteome</keyword>
<name>A0ABX8UJ21_9BURK</name>
<organism evidence="4 5">
    <name type="scientific">Paraburkholderia edwinii</name>
    <dbReference type="NCBI Taxonomy" id="2861782"/>
    <lineage>
        <taxon>Bacteria</taxon>
        <taxon>Pseudomonadati</taxon>
        <taxon>Pseudomonadota</taxon>
        <taxon>Betaproteobacteria</taxon>
        <taxon>Burkholderiales</taxon>
        <taxon>Burkholderiaceae</taxon>
        <taxon>Paraburkholderia</taxon>
    </lineage>
</organism>
<reference evidence="4 5" key="1">
    <citation type="submission" date="2021-07" db="EMBL/GenBank/DDBJ databases">
        <title>Paraburkholderia edwinii protects Aspergillus sp. from phenazines by acting as a toxin sponge.</title>
        <authorList>
            <person name="Dahlstrom K.M."/>
            <person name="Newman D.K."/>
        </authorList>
    </citation>
    <scope>NUCLEOTIDE SEQUENCE [LARGE SCALE GENOMIC DNA]</scope>
    <source>
        <strain evidence="4 5">Pe01</strain>
    </source>
</reference>
<feature type="compositionally biased region" description="Gly residues" evidence="1">
    <location>
        <begin position="19"/>
        <end position="29"/>
    </location>
</feature>
<evidence type="ECO:0000259" key="3">
    <source>
        <dbReference type="Pfam" id="PF00487"/>
    </source>
</evidence>
<feature type="transmembrane region" description="Helical" evidence="2">
    <location>
        <begin position="63"/>
        <end position="85"/>
    </location>
</feature>
<feature type="region of interest" description="Disordered" evidence="1">
    <location>
        <begin position="1"/>
        <end position="29"/>
    </location>
</feature>
<keyword evidence="2" id="KW-0472">Membrane</keyword>
<keyword evidence="4" id="KW-0560">Oxidoreductase</keyword>
<evidence type="ECO:0000256" key="1">
    <source>
        <dbReference type="SAM" id="MobiDB-lite"/>
    </source>
</evidence>
<accession>A0ABX8UJ21</accession>
<dbReference type="InterPro" id="IPR005804">
    <property type="entry name" value="FA_desaturase_dom"/>
</dbReference>
<protein>
    <submittedName>
        <fullName evidence="4">Fatty acid desaturase</fullName>
        <ecNumber evidence="4">1.14.19.-</ecNumber>
    </submittedName>
</protein>
<evidence type="ECO:0000256" key="2">
    <source>
        <dbReference type="SAM" id="Phobius"/>
    </source>
</evidence>